<dbReference type="STRING" id="1848903.CCAND38_80067"/>
<accession>A0A0B7IF99</accession>
<sequence>MYIGCYLLYKQLTINKIYGNKGKLIGSYFQIPDLDNISKLELKNRTVNE</sequence>
<evidence type="ECO:0000313" key="1">
    <source>
        <dbReference type="EMBL" id="CEN49334.1"/>
    </source>
</evidence>
<keyword evidence="4" id="KW-1185">Reference proteome</keyword>
<evidence type="ECO:0000313" key="3">
    <source>
        <dbReference type="Proteomes" id="UP000038200"/>
    </source>
</evidence>
<dbReference type="Proteomes" id="UP000038200">
    <property type="component" value="Unassembled WGS sequence"/>
</dbReference>
<proteinExistence type="predicted"/>
<reference evidence="3 4" key="1">
    <citation type="submission" date="2015-01" db="EMBL/GenBank/DDBJ databases">
        <authorList>
            <person name="MANFREDI Pablo"/>
        </authorList>
    </citation>
    <scope>NUCLEOTIDE SEQUENCE [LARGE SCALE GENOMIC DNA]</scope>
    <source>
        <strain evidence="1 4">CcD38</strain>
        <strain evidence="2 3">CcD93</strain>
    </source>
</reference>
<gene>
    <name evidence="1" type="ORF">CCAND38_80067</name>
    <name evidence="2" type="ORF">CCAND93_20022</name>
</gene>
<evidence type="ECO:0000313" key="4">
    <source>
        <dbReference type="Proteomes" id="UP000045051"/>
    </source>
</evidence>
<protein>
    <submittedName>
        <fullName evidence="1">Uncharacterized protein</fullName>
    </submittedName>
</protein>
<dbReference type="EMBL" id="CDOI01000195">
    <property type="protein sequence ID" value="CEN49334.1"/>
    <property type="molecule type" value="Genomic_DNA"/>
</dbReference>
<dbReference type="AlphaFoldDB" id="A0A0B7IF99"/>
<dbReference type="EMBL" id="CDOL01000112">
    <property type="protein sequence ID" value="CEN51885.1"/>
    <property type="molecule type" value="Genomic_DNA"/>
</dbReference>
<name>A0A0B7IF99_9FLAO</name>
<organism evidence="1 4">
    <name type="scientific">Capnocytophaga canis</name>
    <dbReference type="NCBI Taxonomy" id="1848903"/>
    <lineage>
        <taxon>Bacteria</taxon>
        <taxon>Pseudomonadati</taxon>
        <taxon>Bacteroidota</taxon>
        <taxon>Flavobacteriia</taxon>
        <taxon>Flavobacteriales</taxon>
        <taxon>Flavobacteriaceae</taxon>
        <taxon>Capnocytophaga</taxon>
    </lineage>
</organism>
<dbReference type="Proteomes" id="UP000045051">
    <property type="component" value="Unassembled WGS sequence"/>
</dbReference>
<evidence type="ECO:0000313" key="2">
    <source>
        <dbReference type="EMBL" id="CEN51885.1"/>
    </source>
</evidence>